<dbReference type="InterPro" id="IPR036388">
    <property type="entry name" value="WH-like_DNA-bd_sf"/>
</dbReference>
<sequence>MHPAPHVLLLEDDPAIARTVCYALERDGIRCTHSLLIADARQQWASQRFDALLLDVGLPDGNGLDWCRQLRASGSTAPILVLSARGEEMDRVLGLELGADDYLTKPFSPRELVARARALLRRSQEFSKQNPALSHSDKAPIAPVFVVDEAGQSIRLQGALLDLTRREYQLLCTLLAATGRILSREHLLDAVWGIDSDSSDRTVDTHIKTLRAKLRSAAPDCDFITTHRGMGYSLRLPDAVAKG</sequence>
<dbReference type="CDD" id="cd00383">
    <property type="entry name" value="trans_reg_C"/>
    <property type="match status" value="1"/>
</dbReference>
<keyword evidence="2" id="KW-0597">Phosphoprotein</keyword>
<evidence type="ECO:0000259" key="4">
    <source>
        <dbReference type="PROSITE" id="PS50110"/>
    </source>
</evidence>
<accession>A0ABR6RBE1</accession>
<evidence type="ECO:0000259" key="5">
    <source>
        <dbReference type="PROSITE" id="PS51755"/>
    </source>
</evidence>
<dbReference type="RefSeq" id="WP_184704793.1">
    <property type="nucleotide sequence ID" value="NZ_JACHKZ010000002.1"/>
</dbReference>
<dbReference type="CDD" id="cd17574">
    <property type="entry name" value="REC_OmpR"/>
    <property type="match status" value="1"/>
</dbReference>
<dbReference type="Gene3D" id="6.10.250.690">
    <property type="match status" value="1"/>
</dbReference>
<keyword evidence="1 3" id="KW-0238">DNA-binding</keyword>
<organism evidence="6 7">
    <name type="scientific">Comamonas odontotermitis</name>
    <dbReference type="NCBI Taxonomy" id="379895"/>
    <lineage>
        <taxon>Bacteria</taxon>
        <taxon>Pseudomonadati</taxon>
        <taxon>Pseudomonadota</taxon>
        <taxon>Betaproteobacteria</taxon>
        <taxon>Burkholderiales</taxon>
        <taxon>Comamonadaceae</taxon>
        <taxon>Comamonas</taxon>
    </lineage>
</organism>
<dbReference type="PANTHER" id="PTHR48111:SF6">
    <property type="entry name" value="TRANSCRIPTIONAL REGULATORY PROTEIN CREB"/>
    <property type="match status" value="1"/>
</dbReference>
<dbReference type="Gene3D" id="3.40.50.2300">
    <property type="match status" value="1"/>
</dbReference>
<evidence type="ECO:0000313" key="7">
    <source>
        <dbReference type="Proteomes" id="UP000562492"/>
    </source>
</evidence>
<dbReference type="PROSITE" id="PS51755">
    <property type="entry name" value="OMPR_PHOB"/>
    <property type="match status" value="1"/>
</dbReference>
<dbReference type="NCBIfam" id="NF008296">
    <property type="entry name" value="PRK11083.1"/>
    <property type="match status" value="1"/>
</dbReference>
<keyword evidence="7" id="KW-1185">Reference proteome</keyword>
<dbReference type="InterPro" id="IPR001789">
    <property type="entry name" value="Sig_transdc_resp-reg_receiver"/>
</dbReference>
<feature type="domain" description="OmpR/PhoB-type" evidence="5">
    <location>
        <begin position="136"/>
        <end position="236"/>
    </location>
</feature>
<dbReference type="Gene3D" id="1.10.10.10">
    <property type="entry name" value="Winged helix-like DNA-binding domain superfamily/Winged helix DNA-binding domain"/>
    <property type="match status" value="1"/>
</dbReference>
<feature type="DNA-binding region" description="OmpR/PhoB-type" evidence="3">
    <location>
        <begin position="136"/>
        <end position="236"/>
    </location>
</feature>
<dbReference type="SUPFAM" id="SSF46894">
    <property type="entry name" value="C-terminal effector domain of the bipartite response regulators"/>
    <property type="match status" value="1"/>
</dbReference>
<dbReference type="InterPro" id="IPR039420">
    <property type="entry name" value="WalR-like"/>
</dbReference>
<dbReference type="SUPFAM" id="SSF52172">
    <property type="entry name" value="CheY-like"/>
    <property type="match status" value="1"/>
</dbReference>
<dbReference type="Proteomes" id="UP000562492">
    <property type="component" value="Unassembled WGS sequence"/>
</dbReference>
<dbReference type="Pfam" id="PF00072">
    <property type="entry name" value="Response_reg"/>
    <property type="match status" value="1"/>
</dbReference>
<evidence type="ECO:0000256" key="2">
    <source>
        <dbReference type="PROSITE-ProRule" id="PRU00169"/>
    </source>
</evidence>
<dbReference type="SMART" id="SM00862">
    <property type="entry name" value="Trans_reg_C"/>
    <property type="match status" value="1"/>
</dbReference>
<dbReference type="SMART" id="SM00448">
    <property type="entry name" value="REC"/>
    <property type="match status" value="1"/>
</dbReference>
<dbReference type="InterPro" id="IPR016032">
    <property type="entry name" value="Sig_transdc_resp-reg_C-effctor"/>
</dbReference>
<evidence type="ECO:0000256" key="1">
    <source>
        <dbReference type="ARBA" id="ARBA00023125"/>
    </source>
</evidence>
<evidence type="ECO:0000313" key="6">
    <source>
        <dbReference type="EMBL" id="MBB6576369.1"/>
    </source>
</evidence>
<dbReference type="InterPro" id="IPR011006">
    <property type="entry name" value="CheY-like_superfamily"/>
</dbReference>
<protein>
    <submittedName>
        <fullName evidence="6">Two-component system catabolic regulation response regulator CreB</fullName>
    </submittedName>
</protein>
<comment type="caution">
    <text evidence="6">The sequence shown here is derived from an EMBL/GenBank/DDBJ whole genome shotgun (WGS) entry which is preliminary data.</text>
</comment>
<dbReference type="EMBL" id="JACHKZ010000002">
    <property type="protein sequence ID" value="MBB6576369.1"/>
    <property type="molecule type" value="Genomic_DNA"/>
</dbReference>
<dbReference type="InterPro" id="IPR001867">
    <property type="entry name" value="OmpR/PhoB-type_DNA-bd"/>
</dbReference>
<dbReference type="PANTHER" id="PTHR48111">
    <property type="entry name" value="REGULATOR OF RPOS"/>
    <property type="match status" value="1"/>
</dbReference>
<evidence type="ECO:0000256" key="3">
    <source>
        <dbReference type="PROSITE-ProRule" id="PRU01091"/>
    </source>
</evidence>
<feature type="modified residue" description="4-aspartylphosphate" evidence="2">
    <location>
        <position position="55"/>
    </location>
</feature>
<dbReference type="PROSITE" id="PS50110">
    <property type="entry name" value="RESPONSE_REGULATORY"/>
    <property type="match status" value="1"/>
</dbReference>
<name>A0ABR6RBE1_9BURK</name>
<gene>
    <name evidence="6" type="ORF">HNP33_000417</name>
</gene>
<feature type="domain" description="Response regulatory" evidence="4">
    <location>
        <begin position="6"/>
        <end position="120"/>
    </location>
</feature>
<dbReference type="Pfam" id="PF00486">
    <property type="entry name" value="Trans_reg_C"/>
    <property type="match status" value="1"/>
</dbReference>
<reference evidence="6 7" key="1">
    <citation type="submission" date="2020-08" db="EMBL/GenBank/DDBJ databases">
        <title>Functional genomics of gut bacteria from endangered species of beetles.</title>
        <authorList>
            <person name="Carlos-Shanley C."/>
        </authorList>
    </citation>
    <scope>NUCLEOTIDE SEQUENCE [LARGE SCALE GENOMIC DNA]</scope>
    <source>
        <strain evidence="6 7">S00124</strain>
    </source>
</reference>
<proteinExistence type="predicted"/>